<comment type="caution">
    <text evidence="2">The sequence shown here is derived from an EMBL/GenBank/DDBJ whole genome shotgun (WGS) entry which is preliminary data.</text>
</comment>
<sequence>MSRLFSGLLLGLALLAPGTMHAQEAADARLQPKFEAGLAGGGGWLPDYPAAGQNHVQGLFFPYVIFRGEILRSDSQGVRGRFYNTEGLGLDLSLSGSFPASSADNDAREGMPDLDWQGEIGPALRLTLWQDRTVRQRVNLELPVRAVFSTDWSSVHYRGIVVAPELAYERLNLLAAGARLRVGLGPIFATNRMMDYFYRVEPQYARPGRPAYDADPGYLGTRLQFSYRMPLTERLSIVAGGRLESFHGATNDDSPLFREKWNTSVALGFAWSFYQSEARVASTSSPFD</sequence>
<feature type="signal peptide" evidence="1">
    <location>
        <begin position="1"/>
        <end position="22"/>
    </location>
</feature>
<evidence type="ECO:0000256" key="1">
    <source>
        <dbReference type="SAM" id="SignalP"/>
    </source>
</evidence>
<reference evidence="2 3" key="1">
    <citation type="submission" date="2019-03" db="EMBL/GenBank/DDBJ databases">
        <title>Roseomonas sp. a novel Roseomonas species isolated from Sea whip Gorgonian.</title>
        <authorList>
            <person name="Li F."/>
            <person name="Pan X."/>
            <person name="Huang S."/>
            <person name="Li Z."/>
            <person name="Meng B."/>
        </authorList>
    </citation>
    <scope>NUCLEOTIDE SEQUENCE [LARGE SCALE GENOMIC DNA]</scope>
    <source>
        <strain evidence="2 3">M0104</strain>
    </source>
</reference>
<name>A0A845BDU8_9PROT</name>
<proteinExistence type="predicted"/>
<evidence type="ECO:0000313" key="2">
    <source>
        <dbReference type="EMBL" id="MXP64224.1"/>
    </source>
</evidence>
<organism evidence="2 3">
    <name type="scientific">Teichococcus coralli</name>
    <dbReference type="NCBI Taxonomy" id="2545983"/>
    <lineage>
        <taxon>Bacteria</taxon>
        <taxon>Pseudomonadati</taxon>
        <taxon>Pseudomonadota</taxon>
        <taxon>Alphaproteobacteria</taxon>
        <taxon>Acetobacterales</taxon>
        <taxon>Roseomonadaceae</taxon>
        <taxon>Roseomonas</taxon>
    </lineage>
</organism>
<gene>
    <name evidence="2" type="ORF">E0493_12805</name>
</gene>
<dbReference type="EMBL" id="SNVJ01000010">
    <property type="protein sequence ID" value="MXP64224.1"/>
    <property type="molecule type" value="Genomic_DNA"/>
</dbReference>
<feature type="chain" id="PRO_5032779082" evidence="1">
    <location>
        <begin position="23"/>
        <end position="288"/>
    </location>
</feature>
<dbReference type="Pfam" id="PF06629">
    <property type="entry name" value="MipA"/>
    <property type="match status" value="1"/>
</dbReference>
<dbReference type="OrthoDB" id="5290976at2"/>
<evidence type="ECO:0000313" key="3">
    <source>
        <dbReference type="Proteomes" id="UP000460715"/>
    </source>
</evidence>
<protein>
    <submittedName>
        <fullName evidence="2">MipA/OmpV family protein</fullName>
    </submittedName>
</protein>
<dbReference type="Proteomes" id="UP000460715">
    <property type="component" value="Unassembled WGS sequence"/>
</dbReference>
<dbReference type="RefSeq" id="WP_160937356.1">
    <property type="nucleotide sequence ID" value="NZ_SNVJ01000010.1"/>
</dbReference>
<dbReference type="InterPro" id="IPR010583">
    <property type="entry name" value="MipA"/>
</dbReference>
<accession>A0A845BDU8</accession>
<dbReference type="AlphaFoldDB" id="A0A845BDU8"/>
<keyword evidence="1" id="KW-0732">Signal</keyword>
<keyword evidence="3" id="KW-1185">Reference proteome</keyword>